<organism evidence="5 6">
    <name type="scientific">Streptomyces lavendulocolor</name>
    <dbReference type="NCBI Taxonomy" id="67316"/>
    <lineage>
        <taxon>Bacteria</taxon>
        <taxon>Bacillati</taxon>
        <taxon>Actinomycetota</taxon>
        <taxon>Actinomycetes</taxon>
        <taxon>Kitasatosporales</taxon>
        <taxon>Streptomycetaceae</taxon>
        <taxon>Streptomyces</taxon>
    </lineage>
</organism>
<dbReference type="PANTHER" id="PTHR11474:SF76">
    <property type="entry name" value="SHKT DOMAIN-CONTAINING PROTEIN"/>
    <property type="match status" value="1"/>
</dbReference>
<feature type="domain" description="Tyrosinase copper-binding" evidence="4">
    <location>
        <begin position="229"/>
        <end position="240"/>
    </location>
</feature>
<evidence type="ECO:0000313" key="6">
    <source>
        <dbReference type="Proteomes" id="UP001550378"/>
    </source>
</evidence>
<keyword evidence="2" id="KW-0186">Copper</keyword>
<dbReference type="Pfam" id="PF25271">
    <property type="entry name" value="DUF7868"/>
    <property type="match status" value="1"/>
</dbReference>
<evidence type="ECO:0000256" key="3">
    <source>
        <dbReference type="SAM" id="MobiDB-lite"/>
    </source>
</evidence>
<comment type="caution">
    <text evidence="5">The sequence shown here is derived from an EMBL/GenBank/DDBJ whole genome shotgun (WGS) entry which is preliminary data.</text>
</comment>
<dbReference type="EMBL" id="JBEXZR010000009">
    <property type="protein sequence ID" value="MEU0708221.1"/>
    <property type="molecule type" value="Genomic_DNA"/>
</dbReference>
<accession>A0ABV2W3V2</accession>
<reference evidence="5 6" key="1">
    <citation type="submission" date="2024-06" db="EMBL/GenBank/DDBJ databases">
        <title>The Natural Products Discovery Center: Release of the First 8490 Sequenced Strains for Exploring Actinobacteria Biosynthetic Diversity.</title>
        <authorList>
            <person name="Kalkreuter E."/>
            <person name="Kautsar S.A."/>
            <person name="Yang D."/>
            <person name="Bader C.D."/>
            <person name="Teijaro C.N."/>
            <person name="Fluegel L."/>
            <person name="Davis C.M."/>
            <person name="Simpson J.R."/>
            <person name="Lauterbach L."/>
            <person name="Steele A.D."/>
            <person name="Gui C."/>
            <person name="Meng S."/>
            <person name="Li G."/>
            <person name="Viehrig K."/>
            <person name="Ye F."/>
            <person name="Su P."/>
            <person name="Kiefer A.F."/>
            <person name="Nichols A."/>
            <person name="Cepeda A.J."/>
            <person name="Yan W."/>
            <person name="Fan B."/>
            <person name="Jiang Y."/>
            <person name="Adhikari A."/>
            <person name="Zheng C.-J."/>
            <person name="Schuster L."/>
            <person name="Cowan T.M."/>
            <person name="Smanski M.J."/>
            <person name="Chevrette M.G."/>
            <person name="De Carvalho L.P.S."/>
            <person name="Shen B."/>
        </authorList>
    </citation>
    <scope>NUCLEOTIDE SEQUENCE [LARGE SCALE GENOMIC DNA]</scope>
    <source>
        <strain evidence="5 6">NPDC006337</strain>
    </source>
</reference>
<dbReference type="InterPro" id="IPR057190">
    <property type="entry name" value="DUF7868"/>
</dbReference>
<dbReference type="Proteomes" id="UP001550378">
    <property type="component" value="Unassembled WGS sequence"/>
</dbReference>
<dbReference type="PANTHER" id="PTHR11474">
    <property type="entry name" value="TYROSINASE FAMILY MEMBER"/>
    <property type="match status" value="1"/>
</dbReference>
<evidence type="ECO:0000259" key="4">
    <source>
        <dbReference type="PROSITE" id="PS00498"/>
    </source>
</evidence>
<sequence length="502" mass="54854">MAAAVRMRRDTTRMTEIWDDQLLWYARAVRAMQGKPETDPISWLFQANIHGTSDGREDPEWNNCPHGGWFFLPWHRAYILCFEEIVRRVVEEELGGPDDWALPYWNYTRVTNGDPNSPESQACRRLPSPFLSPDWPDGTGDNPLFLAPGPQGRDPDAAEGSSIEWPEVNPHQAMQAPDFTGAMQFGSADTDSQAVHFNPGGSGLLEMQPHNLIHGFVGGVMSQFFSPQDPVFWLHHSNIDRLWAAWLTNSAHRNPTDADWLGFTHHFRNAQGARVGFTTQDLLSEQQLGYSYESLTDGVGLKPPERLVAMLPAGADPPSEQVVAATGTTDLGAEALTVPLVPEPGARPSALPEAASPETPSRAILTIDGVRADTPPGTNYRVFVGARPDSAEDLDPEGPYFIGHLHFFGAVGDSAHHHHAHAGAGLTFRFDITDHLTELRRLGTWDGEGIPPVVVTPAPLGPPPAATGTETREGLRAREAHRMPTVPPGSHPRIGSISLITT</sequence>
<proteinExistence type="predicted"/>
<keyword evidence="6" id="KW-1185">Reference proteome</keyword>
<dbReference type="PRINTS" id="PR00092">
    <property type="entry name" value="TYROSINASE"/>
</dbReference>
<evidence type="ECO:0000256" key="1">
    <source>
        <dbReference type="ARBA" id="ARBA00022723"/>
    </source>
</evidence>
<dbReference type="PROSITE" id="PS00498">
    <property type="entry name" value="TYROSINASE_2"/>
    <property type="match status" value="1"/>
</dbReference>
<keyword evidence="1" id="KW-0479">Metal-binding</keyword>
<gene>
    <name evidence="5" type="ORF">ABZ508_12775</name>
</gene>
<dbReference type="RefSeq" id="WP_359806888.1">
    <property type="nucleotide sequence ID" value="NZ_JBEXZQ010000045.1"/>
</dbReference>
<dbReference type="InterPro" id="IPR008922">
    <property type="entry name" value="Di-copper_centre_dom_sf"/>
</dbReference>
<evidence type="ECO:0000313" key="5">
    <source>
        <dbReference type="EMBL" id="MEU0708221.1"/>
    </source>
</evidence>
<feature type="region of interest" description="Disordered" evidence="3">
    <location>
        <begin position="113"/>
        <end position="161"/>
    </location>
</feature>
<dbReference type="Gene3D" id="1.10.1280.10">
    <property type="entry name" value="Di-copper center containing domain from catechol oxidase"/>
    <property type="match status" value="1"/>
</dbReference>
<dbReference type="InterPro" id="IPR002227">
    <property type="entry name" value="Tyrosinase_Cu-bd"/>
</dbReference>
<dbReference type="Pfam" id="PF00264">
    <property type="entry name" value="Tyrosinase"/>
    <property type="match status" value="1"/>
</dbReference>
<protein>
    <submittedName>
        <fullName evidence="5">Tyrosinase family protein</fullName>
    </submittedName>
</protein>
<dbReference type="InterPro" id="IPR050316">
    <property type="entry name" value="Tyrosinase/Hemocyanin"/>
</dbReference>
<evidence type="ECO:0000256" key="2">
    <source>
        <dbReference type="ARBA" id="ARBA00023008"/>
    </source>
</evidence>
<dbReference type="SUPFAM" id="SSF48056">
    <property type="entry name" value="Di-copper centre-containing domain"/>
    <property type="match status" value="1"/>
</dbReference>
<name>A0ABV2W3V2_9ACTN</name>